<evidence type="ECO:0000256" key="1">
    <source>
        <dbReference type="PROSITE-ProRule" id="PRU00339"/>
    </source>
</evidence>
<gene>
    <name evidence="3" type="ORF">WI372_13230</name>
</gene>
<feature type="repeat" description="TPR" evidence="1">
    <location>
        <begin position="209"/>
        <end position="242"/>
    </location>
</feature>
<name>A0ABU9ECU3_9BACT</name>
<evidence type="ECO:0000313" key="3">
    <source>
        <dbReference type="EMBL" id="MEK9501949.1"/>
    </source>
</evidence>
<dbReference type="Gene3D" id="1.25.40.10">
    <property type="entry name" value="Tetratricopeptide repeat domain"/>
    <property type="match status" value="2"/>
</dbReference>
<dbReference type="InterPro" id="IPR019734">
    <property type="entry name" value="TPR_rpt"/>
</dbReference>
<dbReference type="InterPro" id="IPR052384">
    <property type="entry name" value="TMTC_O-mannosyltransferase"/>
</dbReference>
<dbReference type="Pfam" id="PF13411">
    <property type="entry name" value="MerR_1"/>
    <property type="match status" value="1"/>
</dbReference>
<dbReference type="PROSITE" id="PS50937">
    <property type="entry name" value="HTH_MERR_2"/>
    <property type="match status" value="1"/>
</dbReference>
<dbReference type="Proteomes" id="UP001484239">
    <property type="component" value="Unassembled WGS sequence"/>
</dbReference>
<dbReference type="SMART" id="SM00422">
    <property type="entry name" value="HTH_MERR"/>
    <property type="match status" value="1"/>
</dbReference>
<accession>A0ABU9ECU3</accession>
<protein>
    <submittedName>
        <fullName evidence="3">Tetratricopeptide repeat protein</fullName>
    </submittedName>
</protein>
<dbReference type="Pfam" id="PF13432">
    <property type="entry name" value="TPR_16"/>
    <property type="match status" value="1"/>
</dbReference>
<dbReference type="PROSITE" id="PS50293">
    <property type="entry name" value="TPR_REGION"/>
    <property type="match status" value="1"/>
</dbReference>
<dbReference type="InterPro" id="IPR011990">
    <property type="entry name" value="TPR-like_helical_dom_sf"/>
</dbReference>
<dbReference type="PROSITE" id="PS50005">
    <property type="entry name" value="TPR"/>
    <property type="match status" value="2"/>
</dbReference>
<dbReference type="Gene3D" id="1.10.1660.10">
    <property type="match status" value="1"/>
</dbReference>
<feature type="repeat" description="TPR" evidence="1">
    <location>
        <begin position="175"/>
        <end position="208"/>
    </location>
</feature>
<dbReference type="PANTHER" id="PTHR44216">
    <property type="entry name" value="PROTEIN O-MANNOSYL-TRANSFERASE TMTC2"/>
    <property type="match status" value="1"/>
</dbReference>
<evidence type="ECO:0000313" key="4">
    <source>
        <dbReference type="Proteomes" id="UP001484239"/>
    </source>
</evidence>
<organism evidence="3 4">
    <name type="scientific">Gaopeijia maritima</name>
    <dbReference type="NCBI Taxonomy" id="3119007"/>
    <lineage>
        <taxon>Bacteria</taxon>
        <taxon>Pseudomonadati</taxon>
        <taxon>Gemmatimonadota</taxon>
        <taxon>Longimicrobiia</taxon>
        <taxon>Gaopeijiales</taxon>
        <taxon>Gaopeijiaceae</taxon>
        <taxon>Gaopeijia</taxon>
    </lineage>
</organism>
<comment type="caution">
    <text evidence="3">The sequence shown here is derived from an EMBL/GenBank/DDBJ whole genome shotgun (WGS) entry which is preliminary data.</text>
</comment>
<keyword evidence="4" id="KW-1185">Reference proteome</keyword>
<keyword evidence="1" id="KW-0802">TPR repeat</keyword>
<dbReference type="SMART" id="SM00028">
    <property type="entry name" value="TPR"/>
    <property type="match status" value="3"/>
</dbReference>
<dbReference type="SUPFAM" id="SSF46955">
    <property type="entry name" value="Putative DNA-binding domain"/>
    <property type="match status" value="1"/>
</dbReference>
<dbReference type="SUPFAM" id="SSF48452">
    <property type="entry name" value="TPR-like"/>
    <property type="match status" value="1"/>
</dbReference>
<dbReference type="RefSeq" id="WP_405287326.1">
    <property type="nucleotide sequence ID" value="NZ_JBBHLI010000008.1"/>
</dbReference>
<sequence length="275" mass="30214">MTGYTTREVSEVLGIAPDELRRWARRGLLDASKGPGGGWRFSFPDIILLRAAEELRAAGVPARRISRALRGLADQLPAGRPLSAVHIAARGDEVLVRDADTTWAPETGQVAFDFSVGELATRVEPFAARMAREREDAGRMAADDWYDLGFDLEAVSLAEAQRAYSEALRLRPGHPDALVNLGRLRHEEGDLGAAEEHYRAALREDARHAVARFNLGVVLEDSGRTDPAIEAYRAALAIDPDLPQAHFNLARLLEQRGDVQGAVRHLATYRRLRAG</sequence>
<proteinExistence type="predicted"/>
<dbReference type="PANTHER" id="PTHR44216:SF3">
    <property type="entry name" value="PROTEIN O-MANNOSYL-TRANSFERASE TMTC2"/>
    <property type="match status" value="1"/>
</dbReference>
<dbReference type="InterPro" id="IPR009061">
    <property type="entry name" value="DNA-bd_dom_put_sf"/>
</dbReference>
<evidence type="ECO:0000259" key="2">
    <source>
        <dbReference type="PROSITE" id="PS50937"/>
    </source>
</evidence>
<dbReference type="InterPro" id="IPR000551">
    <property type="entry name" value="MerR-type_HTH_dom"/>
</dbReference>
<reference evidence="3 4" key="1">
    <citation type="submission" date="2024-02" db="EMBL/GenBank/DDBJ databases">
        <title>A novel Gemmatimonadota bacterium.</title>
        <authorList>
            <person name="Du Z.-J."/>
            <person name="Ye Y.-Q."/>
        </authorList>
    </citation>
    <scope>NUCLEOTIDE SEQUENCE [LARGE SCALE GENOMIC DNA]</scope>
    <source>
        <strain evidence="3 4">DH-20</strain>
    </source>
</reference>
<feature type="domain" description="HTH merR-type" evidence="2">
    <location>
        <begin position="3"/>
        <end position="71"/>
    </location>
</feature>
<dbReference type="EMBL" id="JBBHLI010000008">
    <property type="protein sequence ID" value="MEK9501949.1"/>
    <property type="molecule type" value="Genomic_DNA"/>
</dbReference>